<dbReference type="InterPro" id="IPR028082">
    <property type="entry name" value="Peripla_BP_I"/>
</dbReference>
<dbReference type="PANTHER" id="PTHR47151:SF2">
    <property type="entry name" value="AMINO ACID BINDING PROTEIN"/>
    <property type="match status" value="1"/>
</dbReference>
<keyword evidence="4" id="KW-0029">Amino-acid transport</keyword>
<evidence type="ECO:0000313" key="6">
    <source>
        <dbReference type="EMBL" id="RUR71279.1"/>
    </source>
</evidence>
<dbReference type="PRINTS" id="PR00337">
    <property type="entry name" value="LEUILEVALBP"/>
</dbReference>
<comment type="similarity">
    <text evidence="1">Belongs to the leucine-binding protein family.</text>
</comment>
<dbReference type="InterPro" id="IPR000709">
    <property type="entry name" value="Leu_Ile_Val-bd"/>
</dbReference>
<proteinExistence type="inferred from homology"/>
<accession>A0A433MU24</accession>
<protein>
    <submittedName>
        <fullName evidence="6">Branched-chain amino acid ABC transporter substrate-binding protein</fullName>
    </submittedName>
</protein>
<evidence type="ECO:0000256" key="3">
    <source>
        <dbReference type="ARBA" id="ARBA00022729"/>
    </source>
</evidence>
<sequence>MGFAGGALAQGATTKIGFQAGLTGPAAADGNAGLAAAKLAVEQINGAGGVNGKKLELVAYDDQGKPEQAVPIANRMIGDGVRAVVSAGFSGPSRAAAPVFQRAKIPYIAAIAFAPEITRTGNYMFRVTSVGEVQGRAAAKLLGDVLRKKRAVLLTIKTDFGKTLAAGFKEAAPKFGVQLLKEYEYAPSDRQFGPLIASIKADNPDVIYATGFYFTAGPLVAQLRSAGVTADVVGAESLSSQQYIDIAGQAAEGTVITNVIDWGSQLPEITDFLKAYEKTTNSKAEAASTSTHAAVIALAAAIRKAKSDDPDKIRAALETLDVMTAIGRISFNRLHEVKKSFPLSIVRNGKWERFGVIDDAALLAPPEQ</sequence>
<evidence type="ECO:0000256" key="4">
    <source>
        <dbReference type="ARBA" id="ARBA00022970"/>
    </source>
</evidence>
<evidence type="ECO:0000259" key="5">
    <source>
        <dbReference type="Pfam" id="PF13458"/>
    </source>
</evidence>
<name>A0A433MU24_9BURK</name>
<gene>
    <name evidence="6" type="ORF">EJP67_29965</name>
</gene>
<keyword evidence="2" id="KW-0813">Transport</keyword>
<dbReference type="AlphaFoldDB" id="A0A433MU24"/>
<dbReference type="SUPFAM" id="SSF53822">
    <property type="entry name" value="Periplasmic binding protein-like I"/>
    <property type="match status" value="1"/>
</dbReference>
<evidence type="ECO:0000256" key="2">
    <source>
        <dbReference type="ARBA" id="ARBA00022448"/>
    </source>
</evidence>
<comment type="caution">
    <text evidence="6">The sequence shown here is derived from an EMBL/GenBank/DDBJ whole genome shotgun (WGS) entry which is preliminary data.</text>
</comment>
<dbReference type="Pfam" id="PF13458">
    <property type="entry name" value="Peripla_BP_6"/>
    <property type="match status" value="1"/>
</dbReference>
<dbReference type="Proteomes" id="UP000281118">
    <property type="component" value="Unassembled WGS sequence"/>
</dbReference>
<dbReference type="Gene3D" id="3.40.50.2300">
    <property type="match status" value="2"/>
</dbReference>
<dbReference type="PANTHER" id="PTHR47151">
    <property type="entry name" value="LEU/ILE/VAL-BINDING ABC TRANSPORTER SUBUNIT"/>
    <property type="match status" value="1"/>
</dbReference>
<dbReference type="EMBL" id="RXFT01000019">
    <property type="protein sequence ID" value="RUR71279.1"/>
    <property type="molecule type" value="Genomic_DNA"/>
</dbReference>
<keyword evidence="3" id="KW-0732">Signal</keyword>
<dbReference type="InterPro" id="IPR028081">
    <property type="entry name" value="Leu-bd"/>
</dbReference>
<dbReference type="GO" id="GO:0006865">
    <property type="term" value="P:amino acid transport"/>
    <property type="evidence" value="ECO:0007669"/>
    <property type="project" value="UniProtKB-KW"/>
</dbReference>
<evidence type="ECO:0000313" key="7">
    <source>
        <dbReference type="Proteomes" id="UP000281118"/>
    </source>
</evidence>
<organism evidence="6 7">
    <name type="scientific">Variovorax guangxiensis</name>
    <dbReference type="NCBI Taxonomy" id="1775474"/>
    <lineage>
        <taxon>Bacteria</taxon>
        <taxon>Pseudomonadati</taxon>
        <taxon>Pseudomonadota</taxon>
        <taxon>Betaproteobacteria</taxon>
        <taxon>Burkholderiales</taxon>
        <taxon>Comamonadaceae</taxon>
        <taxon>Variovorax</taxon>
    </lineage>
</organism>
<evidence type="ECO:0000256" key="1">
    <source>
        <dbReference type="ARBA" id="ARBA00010062"/>
    </source>
</evidence>
<reference evidence="6 7" key="1">
    <citation type="submission" date="2018-12" db="EMBL/GenBank/DDBJ databases">
        <title>The genome sequences of Variovorax guangxiensis DSM 27352.</title>
        <authorList>
            <person name="Gao J."/>
            <person name="Sun J."/>
        </authorList>
    </citation>
    <scope>NUCLEOTIDE SEQUENCE [LARGE SCALE GENOMIC DNA]</scope>
    <source>
        <strain evidence="6 7">DSM 27352</strain>
    </source>
</reference>
<dbReference type="OrthoDB" id="5290698at2"/>
<feature type="domain" description="Leucine-binding protein" evidence="5">
    <location>
        <begin position="14"/>
        <end position="333"/>
    </location>
</feature>